<feature type="region of interest" description="Disordered" evidence="1">
    <location>
        <begin position="224"/>
        <end position="263"/>
    </location>
</feature>
<evidence type="ECO:0000259" key="2">
    <source>
        <dbReference type="Pfam" id="PF07727"/>
    </source>
</evidence>
<evidence type="ECO:0000256" key="1">
    <source>
        <dbReference type="SAM" id="MobiDB-lite"/>
    </source>
</evidence>
<evidence type="ECO:0000313" key="3">
    <source>
        <dbReference type="EMBL" id="GEU47340.1"/>
    </source>
</evidence>
<sequence length="403" mass="47026">MTSLSLDELIRNLKVHEMIIKKDSKIVKDKGERKSLALKAKTKSSDEDCSTFRNEDEEYAMAVRDFKKFFKRRGRFVRQPRNSKKTFQKRRDNKNKKVIESVLDAEIQIISLENVQNHRKTRTKEHSSEVLGVIAVRKMMKRLKTKHVLWLKHLVSPHKAQTAPKEIKGPLIYSSDVKKSASFQKSILGPRPNHIMVNNVKILEASDDEVKRFYKLSLNPEVRFSKPNFRSKTPPPRRVDNSYPRSKTPQPKRYVGRQNRPHGFPVTWNNFQPQSYMSWGMCPPLPHPNQMQQKQEPKNVNEALKDESWIITMEEELNQFIENDVWDLVAHPKSSKIIGTKWVFKNKLDENGVVSHNKDRSVAQGYNQQEGIDYDKTYALAGRLKSIRILLAYALDLSYSKWT</sequence>
<dbReference type="Pfam" id="PF07727">
    <property type="entry name" value="RVT_2"/>
    <property type="match status" value="1"/>
</dbReference>
<organism evidence="3">
    <name type="scientific">Tanacetum cinerariifolium</name>
    <name type="common">Dalmatian daisy</name>
    <name type="synonym">Chrysanthemum cinerariifolium</name>
    <dbReference type="NCBI Taxonomy" id="118510"/>
    <lineage>
        <taxon>Eukaryota</taxon>
        <taxon>Viridiplantae</taxon>
        <taxon>Streptophyta</taxon>
        <taxon>Embryophyta</taxon>
        <taxon>Tracheophyta</taxon>
        <taxon>Spermatophyta</taxon>
        <taxon>Magnoliopsida</taxon>
        <taxon>eudicotyledons</taxon>
        <taxon>Gunneridae</taxon>
        <taxon>Pentapetalae</taxon>
        <taxon>asterids</taxon>
        <taxon>campanulids</taxon>
        <taxon>Asterales</taxon>
        <taxon>Asteraceae</taxon>
        <taxon>Asteroideae</taxon>
        <taxon>Anthemideae</taxon>
        <taxon>Anthemidinae</taxon>
        <taxon>Tanacetum</taxon>
    </lineage>
</organism>
<dbReference type="InterPro" id="IPR013103">
    <property type="entry name" value="RVT_2"/>
</dbReference>
<dbReference type="EMBL" id="BKCJ010002258">
    <property type="protein sequence ID" value="GEU47340.1"/>
    <property type="molecule type" value="Genomic_DNA"/>
</dbReference>
<dbReference type="AlphaFoldDB" id="A0A6L2KF25"/>
<comment type="caution">
    <text evidence="3">The sequence shown here is derived from an EMBL/GenBank/DDBJ whole genome shotgun (WGS) entry which is preliminary data.</text>
</comment>
<accession>A0A6L2KF25</accession>
<protein>
    <submittedName>
        <fullName evidence="3">Retrovirus-related Pol polyprotein from transposon TNT 1-94</fullName>
    </submittedName>
</protein>
<name>A0A6L2KF25_TANCI</name>
<reference evidence="3" key="1">
    <citation type="journal article" date="2019" name="Sci. Rep.">
        <title>Draft genome of Tanacetum cinerariifolium, the natural source of mosquito coil.</title>
        <authorList>
            <person name="Yamashiro T."/>
            <person name="Shiraishi A."/>
            <person name="Satake H."/>
            <person name="Nakayama K."/>
        </authorList>
    </citation>
    <scope>NUCLEOTIDE SEQUENCE</scope>
</reference>
<proteinExistence type="predicted"/>
<gene>
    <name evidence="3" type="ORF">Tci_019318</name>
</gene>
<feature type="domain" description="Reverse transcriptase Ty1/copia-type" evidence="2">
    <location>
        <begin position="323"/>
        <end position="395"/>
    </location>
</feature>